<dbReference type="PROSITE" id="PS50842">
    <property type="entry name" value="EXPANSIN_EG45"/>
    <property type="match status" value="1"/>
</dbReference>
<feature type="chain" id="PRO_5042065294" evidence="4">
    <location>
        <begin position="18"/>
        <end position="273"/>
    </location>
</feature>
<dbReference type="EMBL" id="JANJYI010000005">
    <property type="protein sequence ID" value="KAK2650658.1"/>
    <property type="molecule type" value="Genomic_DNA"/>
</dbReference>
<dbReference type="InterPro" id="IPR007112">
    <property type="entry name" value="Expansin/allergen_DPBB_dom"/>
</dbReference>
<comment type="caution">
    <text evidence="7">The sequence shown here is derived from an EMBL/GenBank/DDBJ whole genome shotgun (WGS) entry which is preliminary data.</text>
</comment>
<feature type="domain" description="Expansin-like EG45" evidence="5">
    <location>
        <begin position="59"/>
        <end position="171"/>
    </location>
</feature>
<name>A0AAD9X1J2_9ROSI</name>
<dbReference type="InterPro" id="IPR009009">
    <property type="entry name" value="RlpA-like_DPBB"/>
</dbReference>
<dbReference type="PANTHER" id="PTHR31692:SF56">
    <property type="entry name" value="EXPANSIN-B2-RELATED"/>
    <property type="match status" value="1"/>
</dbReference>
<accession>A0AAD9X1J2</accession>
<gene>
    <name evidence="7" type="ORF">Ddye_018147</name>
</gene>
<reference evidence="7" key="1">
    <citation type="journal article" date="2023" name="Plant J.">
        <title>Genome sequences and population genomics provide insights into the demographic history, inbreeding, and mutation load of two 'living fossil' tree species of Dipteronia.</title>
        <authorList>
            <person name="Feng Y."/>
            <person name="Comes H.P."/>
            <person name="Chen J."/>
            <person name="Zhu S."/>
            <person name="Lu R."/>
            <person name="Zhang X."/>
            <person name="Li P."/>
            <person name="Qiu J."/>
            <person name="Olsen K.M."/>
            <person name="Qiu Y."/>
        </authorList>
    </citation>
    <scope>NUCLEOTIDE SEQUENCE</scope>
    <source>
        <strain evidence="7">KIB01</strain>
    </source>
</reference>
<dbReference type="GO" id="GO:0009653">
    <property type="term" value="P:anatomical structure morphogenesis"/>
    <property type="evidence" value="ECO:0007669"/>
    <property type="project" value="UniProtKB-ARBA"/>
</dbReference>
<evidence type="ECO:0000313" key="7">
    <source>
        <dbReference type="EMBL" id="KAK2650658.1"/>
    </source>
</evidence>
<proteinExistence type="inferred from homology"/>
<keyword evidence="2" id="KW-0964">Secreted</keyword>
<dbReference type="PANTHER" id="PTHR31692">
    <property type="entry name" value="EXPANSIN-B3"/>
    <property type="match status" value="1"/>
</dbReference>
<dbReference type="Pfam" id="PF03330">
    <property type="entry name" value="DPBB_1"/>
    <property type="match status" value="1"/>
</dbReference>
<feature type="signal peptide" evidence="4">
    <location>
        <begin position="1"/>
        <end position="17"/>
    </location>
</feature>
<evidence type="ECO:0000256" key="4">
    <source>
        <dbReference type="SAM" id="SignalP"/>
    </source>
</evidence>
<evidence type="ECO:0000259" key="5">
    <source>
        <dbReference type="PROSITE" id="PS50842"/>
    </source>
</evidence>
<dbReference type="CDD" id="cd22275">
    <property type="entry name" value="DPBB_EXPB_N"/>
    <property type="match status" value="1"/>
</dbReference>
<protein>
    <submittedName>
        <fullName evidence="7">Uncharacterized protein</fullName>
    </submittedName>
</protein>
<dbReference type="PRINTS" id="PR01225">
    <property type="entry name" value="EXPANSNFAMLY"/>
</dbReference>
<dbReference type="AlphaFoldDB" id="A0AAD9X1J2"/>
<evidence type="ECO:0000256" key="1">
    <source>
        <dbReference type="ARBA" id="ARBA00004613"/>
    </source>
</evidence>
<dbReference type="Proteomes" id="UP001280121">
    <property type="component" value="Unassembled WGS sequence"/>
</dbReference>
<dbReference type="InterPro" id="IPR005795">
    <property type="entry name" value="LolPI"/>
</dbReference>
<sequence>MALVYLFTVIVIFSVSNNNFCFCFNPKLFYNVSKVQSETDWSPARATWYGPDNGAGSNGGACGYKDAVEQVPFSSMVSAGGHSLFKSGKGCGACYEVKCTNNVNAKCSENPVSVVITDECPGGTCASDSVHFDLSGASFGAMATSGQSDPLRNAGVMQIQYRRVECNYRDTNVVFSIDSGSNLYYFAVLIKYINGDGNLAGVDLQQTSQSNTWLPMQQSWGAIWKLDAGSALNAPFSLRLTSAESRKTIVANNVIPAGWQAGQTYQSLVNFDV</sequence>
<dbReference type="SUPFAM" id="SSF49590">
    <property type="entry name" value="PHL pollen allergen"/>
    <property type="match status" value="1"/>
</dbReference>
<dbReference type="InterPro" id="IPR007118">
    <property type="entry name" value="Expan_Lol_pI"/>
</dbReference>
<dbReference type="InterPro" id="IPR036908">
    <property type="entry name" value="RlpA-like_sf"/>
</dbReference>
<organism evidence="7 8">
    <name type="scientific">Dipteronia dyeriana</name>
    <dbReference type="NCBI Taxonomy" id="168575"/>
    <lineage>
        <taxon>Eukaryota</taxon>
        <taxon>Viridiplantae</taxon>
        <taxon>Streptophyta</taxon>
        <taxon>Embryophyta</taxon>
        <taxon>Tracheophyta</taxon>
        <taxon>Spermatophyta</taxon>
        <taxon>Magnoliopsida</taxon>
        <taxon>eudicotyledons</taxon>
        <taxon>Gunneridae</taxon>
        <taxon>Pentapetalae</taxon>
        <taxon>rosids</taxon>
        <taxon>malvids</taxon>
        <taxon>Sapindales</taxon>
        <taxon>Sapindaceae</taxon>
        <taxon>Hippocastanoideae</taxon>
        <taxon>Acereae</taxon>
        <taxon>Dipteronia</taxon>
    </lineage>
</organism>
<dbReference type="Gene3D" id="2.60.40.760">
    <property type="entry name" value="Expansin, cellulose-binding-like domain"/>
    <property type="match status" value="1"/>
</dbReference>
<evidence type="ECO:0000313" key="8">
    <source>
        <dbReference type="Proteomes" id="UP001280121"/>
    </source>
</evidence>
<dbReference type="InterPro" id="IPR007117">
    <property type="entry name" value="Expansin_CBD"/>
</dbReference>
<evidence type="ECO:0000256" key="2">
    <source>
        <dbReference type="ARBA" id="ARBA00022525"/>
    </source>
</evidence>
<dbReference type="GO" id="GO:0005576">
    <property type="term" value="C:extracellular region"/>
    <property type="evidence" value="ECO:0007669"/>
    <property type="project" value="UniProtKB-SubCell"/>
</dbReference>
<dbReference type="InterPro" id="IPR036749">
    <property type="entry name" value="Expansin_CBD_sf"/>
</dbReference>
<keyword evidence="8" id="KW-1185">Reference proteome</keyword>
<comment type="similarity">
    <text evidence="3">Belongs to the expansin family.</text>
</comment>
<dbReference type="SUPFAM" id="SSF50685">
    <property type="entry name" value="Barwin-like endoglucanases"/>
    <property type="match status" value="1"/>
</dbReference>
<dbReference type="PROSITE" id="PS50843">
    <property type="entry name" value="EXPANSIN_CBD"/>
    <property type="match status" value="1"/>
</dbReference>
<dbReference type="Pfam" id="PF01357">
    <property type="entry name" value="Expansin_C"/>
    <property type="match status" value="1"/>
</dbReference>
<dbReference type="SMART" id="SM00837">
    <property type="entry name" value="DPBB_1"/>
    <property type="match status" value="1"/>
</dbReference>
<feature type="domain" description="Expansin-like CBD" evidence="6">
    <location>
        <begin position="184"/>
        <end position="267"/>
    </location>
</feature>
<evidence type="ECO:0000256" key="3">
    <source>
        <dbReference type="RuleBase" id="RU003460"/>
    </source>
</evidence>
<evidence type="ECO:0000259" key="6">
    <source>
        <dbReference type="PROSITE" id="PS50843"/>
    </source>
</evidence>
<keyword evidence="4" id="KW-0732">Signal</keyword>
<dbReference type="PRINTS" id="PR00829">
    <property type="entry name" value="LOLP1ALLERGN"/>
</dbReference>
<dbReference type="Gene3D" id="2.40.40.10">
    <property type="entry name" value="RlpA-like domain"/>
    <property type="match status" value="1"/>
</dbReference>
<comment type="subcellular location">
    <subcellularLocation>
        <location evidence="1">Secreted</location>
    </subcellularLocation>
</comment>